<dbReference type="Proteomes" id="UP000704935">
    <property type="component" value="Unassembled WGS sequence"/>
</dbReference>
<sequence length="143" mass="16683">MHSRFHLAIKVTDLPIAKRFYCDILGCEAGRAEDDWQDINFFGNELTLHECSDYVPNKNIEGKIVDMCDIPVPHFGIHLSELDFLNLKQRVQQHNDVKVLLEPFVRFEGRPPEQETMFLSDPFNYVIEVKCMKNPETLWDLSS</sequence>
<dbReference type="Pfam" id="PF00903">
    <property type="entry name" value="Glyoxalase"/>
    <property type="match status" value="1"/>
</dbReference>
<dbReference type="InterPro" id="IPR004360">
    <property type="entry name" value="Glyas_Fos-R_dOase_dom"/>
</dbReference>
<proteinExistence type="predicted"/>
<organism evidence="2 3">
    <name type="scientific">SAR86 cluster bacterium</name>
    <dbReference type="NCBI Taxonomy" id="2030880"/>
    <lineage>
        <taxon>Bacteria</taxon>
        <taxon>Pseudomonadati</taxon>
        <taxon>Pseudomonadota</taxon>
        <taxon>Gammaproteobacteria</taxon>
        <taxon>SAR86 cluster</taxon>
    </lineage>
</organism>
<evidence type="ECO:0000259" key="1">
    <source>
        <dbReference type="Pfam" id="PF00903"/>
    </source>
</evidence>
<evidence type="ECO:0000313" key="3">
    <source>
        <dbReference type="Proteomes" id="UP000704935"/>
    </source>
</evidence>
<dbReference type="PANTHER" id="PTHR39434:SF1">
    <property type="entry name" value="VOC DOMAIN-CONTAINING PROTEIN"/>
    <property type="match status" value="1"/>
</dbReference>
<evidence type="ECO:0000313" key="2">
    <source>
        <dbReference type="EMBL" id="MBL6820088.1"/>
    </source>
</evidence>
<dbReference type="AlphaFoldDB" id="A0A937LKI2"/>
<protein>
    <submittedName>
        <fullName evidence="2">VOC family protein</fullName>
    </submittedName>
</protein>
<name>A0A937LKI2_9GAMM</name>
<reference evidence="2" key="1">
    <citation type="submission" date="2020-10" db="EMBL/GenBank/DDBJ databases">
        <title>Microbiome of the Black Sea water column analyzed by genome centric metagenomics.</title>
        <authorList>
            <person name="Cabello-Yeves P.J."/>
            <person name="Callieri C."/>
            <person name="Picazo A."/>
            <person name="Mehrshad M."/>
            <person name="Haro-Moreno J.M."/>
            <person name="Roda-Garcia J."/>
            <person name="Dzembekova N."/>
            <person name="Slabakova V."/>
            <person name="Slabakova N."/>
            <person name="Moncheva S."/>
            <person name="Rodriguez-Valera F."/>
        </authorList>
    </citation>
    <scope>NUCLEOTIDE SEQUENCE</scope>
    <source>
        <strain evidence="2">BS307-5m-G47</strain>
    </source>
</reference>
<dbReference type="EMBL" id="JADHQA010000008">
    <property type="protein sequence ID" value="MBL6820088.1"/>
    <property type="molecule type" value="Genomic_DNA"/>
</dbReference>
<dbReference type="InterPro" id="IPR029068">
    <property type="entry name" value="Glyas_Bleomycin-R_OHBP_Dase"/>
</dbReference>
<comment type="caution">
    <text evidence="2">The sequence shown here is derived from an EMBL/GenBank/DDBJ whole genome shotgun (WGS) entry which is preliminary data.</text>
</comment>
<gene>
    <name evidence="2" type="ORF">ISQ61_02440</name>
</gene>
<dbReference type="SUPFAM" id="SSF54593">
    <property type="entry name" value="Glyoxalase/Bleomycin resistance protein/Dihydroxybiphenyl dioxygenase"/>
    <property type="match status" value="1"/>
</dbReference>
<dbReference type="PANTHER" id="PTHR39434">
    <property type="match status" value="1"/>
</dbReference>
<accession>A0A937LKI2</accession>
<dbReference type="Gene3D" id="3.10.180.10">
    <property type="entry name" value="2,3-Dihydroxybiphenyl 1,2-Dioxygenase, domain 1"/>
    <property type="match status" value="1"/>
</dbReference>
<feature type="domain" description="Glyoxalase/fosfomycin resistance/dioxygenase" evidence="1">
    <location>
        <begin position="6"/>
        <end position="129"/>
    </location>
</feature>